<name>A0ABV6QUT1_9ACTN</name>
<keyword evidence="2" id="KW-1185">Reference proteome</keyword>
<dbReference type="InterPro" id="IPR041881">
    <property type="entry name" value="PqqD_sf"/>
</dbReference>
<dbReference type="InterPro" id="IPR008792">
    <property type="entry name" value="PQQD"/>
</dbReference>
<evidence type="ECO:0000313" key="2">
    <source>
        <dbReference type="Proteomes" id="UP001589890"/>
    </source>
</evidence>
<reference evidence="1 2" key="1">
    <citation type="submission" date="2024-09" db="EMBL/GenBank/DDBJ databases">
        <authorList>
            <person name="Sun Q."/>
            <person name="Mori K."/>
        </authorList>
    </citation>
    <scope>NUCLEOTIDE SEQUENCE [LARGE SCALE GENOMIC DNA]</scope>
    <source>
        <strain evidence="1 2">CGMCC 1.15906</strain>
    </source>
</reference>
<comment type="caution">
    <text evidence="1">The sequence shown here is derived from an EMBL/GenBank/DDBJ whole genome shotgun (WGS) entry which is preliminary data.</text>
</comment>
<dbReference type="Proteomes" id="UP001589890">
    <property type="component" value="Unassembled WGS sequence"/>
</dbReference>
<dbReference type="Pfam" id="PF05402">
    <property type="entry name" value="PqqD"/>
    <property type="match status" value="1"/>
</dbReference>
<sequence length="99" mass="10492">MADTATAAYSLPRYVYASITADGAMLLDTRRKGTWFTVNPTGAHLLRLLLAGATLDQAVTALAAFYGTDRTTIGIDMAHLATDLTLHGLLQQPAQVSGK</sequence>
<dbReference type="Gene3D" id="1.10.10.1150">
    <property type="entry name" value="Coenzyme PQQ synthesis protein D (PqqD)"/>
    <property type="match status" value="1"/>
</dbReference>
<gene>
    <name evidence="1" type="ORF">ACFFGN_25560</name>
</gene>
<protein>
    <submittedName>
        <fullName evidence="1">PqqD family protein</fullName>
    </submittedName>
</protein>
<dbReference type="RefSeq" id="WP_380052294.1">
    <property type="nucleotide sequence ID" value="NZ_JBHLTC010000034.1"/>
</dbReference>
<accession>A0ABV6QUT1</accession>
<evidence type="ECO:0000313" key="1">
    <source>
        <dbReference type="EMBL" id="MFC0627467.1"/>
    </source>
</evidence>
<dbReference type="EMBL" id="JBHLTC010000034">
    <property type="protein sequence ID" value="MFC0627467.1"/>
    <property type="molecule type" value="Genomic_DNA"/>
</dbReference>
<proteinExistence type="predicted"/>
<organism evidence="1 2">
    <name type="scientific">Kribbella deserti</name>
    <dbReference type="NCBI Taxonomy" id="1926257"/>
    <lineage>
        <taxon>Bacteria</taxon>
        <taxon>Bacillati</taxon>
        <taxon>Actinomycetota</taxon>
        <taxon>Actinomycetes</taxon>
        <taxon>Propionibacteriales</taxon>
        <taxon>Kribbellaceae</taxon>
        <taxon>Kribbella</taxon>
    </lineage>
</organism>